<dbReference type="Pfam" id="PF00892">
    <property type="entry name" value="EamA"/>
    <property type="match status" value="1"/>
</dbReference>
<dbReference type="InterPro" id="IPR037185">
    <property type="entry name" value="EmrE-like"/>
</dbReference>
<proteinExistence type="inferred from homology"/>
<keyword evidence="3 6" id="KW-0812">Transmembrane</keyword>
<evidence type="ECO:0000256" key="5">
    <source>
        <dbReference type="ARBA" id="ARBA00023136"/>
    </source>
</evidence>
<reference evidence="8" key="1">
    <citation type="submission" date="2021-10" db="EMBL/GenBank/DDBJ databases">
        <title>Roseicella aerolatum sp. nov., isolated from aerosols of e-waste dismantling site.</title>
        <authorList>
            <person name="Qin T."/>
        </authorList>
    </citation>
    <scope>NUCLEOTIDE SEQUENCE</scope>
    <source>
        <strain evidence="8">GB24</strain>
    </source>
</reference>
<comment type="similarity">
    <text evidence="2">Belongs to the EamA transporter family.</text>
</comment>
<organism evidence="8 9">
    <name type="scientific">Roseicella aerolata</name>
    <dbReference type="NCBI Taxonomy" id="2883479"/>
    <lineage>
        <taxon>Bacteria</taxon>
        <taxon>Pseudomonadati</taxon>
        <taxon>Pseudomonadota</taxon>
        <taxon>Alphaproteobacteria</taxon>
        <taxon>Acetobacterales</taxon>
        <taxon>Roseomonadaceae</taxon>
        <taxon>Roseicella</taxon>
    </lineage>
</organism>
<accession>A0A9X1IDE5</accession>
<dbReference type="InterPro" id="IPR000620">
    <property type="entry name" value="EamA_dom"/>
</dbReference>
<evidence type="ECO:0000313" key="9">
    <source>
        <dbReference type="Proteomes" id="UP001139311"/>
    </source>
</evidence>
<evidence type="ECO:0000256" key="6">
    <source>
        <dbReference type="SAM" id="Phobius"/>
    </source>
</evidence>
<comment type="subcellular location">
    <subcellularLocation>
        <location evidence="1">Membrane</location>
        <topology evidence="1">Multi-pass membrane protein</topology>
    </subcellularLocation>
</comment>
<gene>
    <name evidence="8" type="ORF">LHA35_10665</name>
</gene>
<evidence type="ECO:0000256" key="2">
    <source>
        <dbReference type="ARBA" id="ARBA00007362"/>
    </source>
</evidence>
<dbReference type="GO" id="GO:0016020">
    <property type="term" value="C:membrane"/>
    <property type="evidence" value="ECO:0007669"/>
    <property type="project" value="UniProtKB-SubCell"/>
</dbReference>
<evidence type="ECO:0000256" key="1">
    <source>
        <dbReference type="ARBA" id="ARBA00004141"/>
    </source>
</evidence>
<feature type="transmembrane region" description="Helical" evidence="6">
    <location>
        <begin position="91"/>
        <end position="116"/>
    </location>
</feature>
<evidence type="ECO:0000259" key="7">
    <source>
        <dbReference type="Pfam" id="PF00892"/>
    </source>
</evidence>
<evidence type="ECO:0000256" key="4">
    <source>
        <dbReference type="ARBA" id="ARBA00022989"/>
    </source>
</evidence>
<keyword evidence="5 6" id="KW-0472">Membrane</keyword>
<dbReference type="InterPro" id="IPR050638">
    <property type="entry name" value="AA-Vitamin_Transporters"/>
</dbReference>
<feature type="transmembrane region" description="Helical" evidence="6">
    <location>
        <begin position="66"/>
        <end position="85"/>
    </location>
</feature>
<dbReference type="PANTHER" id="PTHR32322:SF2">
    <property type="entry name" value="EAMA DOMAIN-CONTAINING PROTEIN"/>
    <property type="match status" value="1"/>
</dbReference>
<feature type="transmembrane region" description="Helical" evidence="6">
    <location>
        <begin position="128"/>
        <end position="146"/>
    </location>
</feature>
<feature type="domain" description="EamA" evidence="7">
    <location>
        <begin position="16"/>
        <end position="142"/>
    </location>
</feature>
<dbReference type="PANTHER" id="PTHR32322">
    <property type="entry name" value="INNER MEMBRANE TRANSPORTER"/>
    <property type="match status" value="1"/>
</dbReference>
<keyword evidence="9" id="KW-1185">Reference proteome</keyword>
<comment type="caution">
    <text evidence="8">The sequence shown here is derived from an EMBL/GenBank/DDBJ whole genome shotgun (WGS) entry which is preliminary data.</text>
</comment>
<feature type="transmembrane region" description="Helical" evidence="6">
    <location>
        <begin position="184"/>
        <end position="204"/>
    </location>
</feature>
<feature type="transmembrane region" description="Helical" evidence="6">
    <location>
        <begin position="38"/>
        <end position="59"/>
    </location>
</feature>
<dbReference type="Proteomes" id="UP001139311">
    <property type="component" value="Unassembled WGS sequence"/>
</dbReference>
<dbReference type="SUPFAM" id="SSF103481">
    <property type="entry name" value="Multidrug resistance efflux transporter EmrE"/>
    <property type="match status" value="2"/>
</dbReference>
<dbReference type="RefSeq" id="WP_226608113.1">
    <property type="nucleotide sequence ID" value="NZ_JAJAQI010000013.1"/>
</dbReference>
<sequence length="296" mass="29175">MSETRAAWIGRAAAAGFVPLWSSGILGGAMAIRHGPPFAVTGLRFALAAAVLALLALLWRAPWPRGAALFHAVVVGLLLQGAHYAGIYAGIALGMPVGIAGLVVGLIPVATALGAAPLLGEAFTRRRLAAAVLGLCAVLLVVGEKLSGGTGGTMVMLLAAIALAGGAGAALWQKRFGGGGQGLGAAAVQLAAGTAVMAACWLALEAGGPGAIDWSAAFLAPFLWTVLANSVGATLLLLWLLGRGAAGQVTGLFFLVPPVTALGAAWLLGEAPTPGLAAAVLLGAAAVWLLQGPAAR</sequence>
<feature type="transmembrane region" description="Helical" evidence="6">
    <location>
        <begin position="152"/>
        <end position="172"/>
    </location>
</feature>
<evidence type="ECO:0000256" key="3">
    <source>
        <dbReference type="ARBA" id="ARBA00022692"/>
    </source>
</evidence>
<protein>
    <submittedName>
        <fullName evidence="8">DMT family transporter</fullName>
    </submittedName>
</protein>
<feature type="transmembrane region" description="Helical" evidence="6">
    <location>
        <begin position="12"/>
        <end position="32"/>
    </location>
</feature>
<dbReference type="EMBL" id="JAJAQI010000013">
    <property type="protein sequence ID" value="MCB4822196.1"/>
    <property type="molecule type" value="Genomic_DNA"/>
</dbReference>
<feature type="transmembrane region" description="Helical" evidence="6">
    <location>
        <begin position="274"/>
        <end position="290"/>
    </location>
</feature>
<dbReference type="AlphaFoldDB" id="A0A9X1IDE5"/>
<feature type="transmembrane region" description="Helical" evidence="6">
    <location>
        <begin position="249"/>
        <end position="268"/>
    </location>
</feature>
<evidence type="ECO:0000313" key="8">
    <source>
        <dbReference type="EMBL" id="MCB4822196.1"/>
    </source>
</evidence>
<feature type="transmembrane region" description="Helical" evidence="6">
    <location>
        <begin position="216"/>
        <end position="242"/>
    </location>
</feature>
<keyword evidence="4 6" id="KW-1133">Transmembrane helix</keyword>
<name>A0A9X1IDE5_9PROT</name>